<organism evidence="2 3">
    <name type="scientific">Acacia crassicarpa</name>
    <name type="common">northern wattle</name>
    <dbReference type="NCBI Taxonomy" id="499986"/>
    <lineage>
        <taxon>Eukaryota</taxon>
        <taxon>Viridiplantae</taxon>
        <taxon>Streptophyta</taxon>
        <taxon>Embryophyta</taxon>
        <taxon>Tracheophyta</taxon>
        <taxon>Spermatophyta</taxon>
        <taxon>Magnoliopsida</taxon>
        <taxon>eudicotyledons</taxon>
        <taxon>Gunneridae</taxon>
        <taxon>Pentapetalae</taxon>
        <taxon>rosids</taxon>
        <taxon>fabids</taxon>
        <taxon>Fabales</taxon>
        <taxon>Fabaceae</taxon>
        <taxon>Caesalpinioideae</taxon>
        <taxon>mimosoid clade</taxon>
        <taxon>Acacieae</taxon>
        <taxon>Acacia</taxon>
    </lineage>
</organism>
<dbReference type="Proteomes" id="UP001293593">
    <property type="component" value="Unassembled WGS sequence"/>
</dbReference>
<name>A0AAE1TG23_9FABA</name>
<comment type="caution">
    <text evidence="2">The sequence shown here is derived from an EMBL/GenBank/DDBJ whole genome shotgun (WGS) entry which is preliminary data.</text>
</comment>
<feature type="domain" description="MULE transposase" evidence="1">
    <location>
        <begin position="66"/>
        <end position="158"/>
    </location>
</feature>
<protein>
    <recommendedName>
        <fullName evidence="1">MULE transposase domain-containing protein</fullName>
    </recommendedName>
</protein>
<proteinExistence type="predicted"/>
<evidence type="ECO:0000313" key="2">
    <source>
        <dbReference type="EMBL" id="KAK4283803.1"/>
    </source>
</evidence>
<gene>
    <name evidence="2" type="ORF">QN277_000716</name>
</gene>
<evidence type="ECO:0000313" key="3">
    <source>
        <dbReference type="Proteomes" id="UP001293593"/>
    </source>
</evidence>
<reference evidence="2" key="1">
    <citation type="submission" date="2023-10" db="EMBL/GenBank/DDBJ databases">
        <title>Chromosome-level genome of the transformable northern wattle, Acacia crassicarpa.</title>
        <authorList>
            <person name="Massaro I."/>
            <person name="Sinha N.R."/>
            <person name="Poethig S."/>
            <person name="Leichty A.R."/>
        </authorList>
    </citation>
    <scope>NUCLEOTIDE SEQUENCE</scope>
    <source>
        <strain evidence="2">Acra3RX</strain>
        <tissue evidence="2">Leaf</tissue>
    </source>
</reference>
<evidence type="ECO:0000259" key="1">
    <source>
        <dbReference type="Pfam" id="PF10551"/>
    </source>
</evidence>
<dbReference type="EMBL" id="JAWXYG010000001">
    <property type="protein sequence ID" value="KAK4283803.1"/>
    <property type="molecule type" value="Genomic_DNA"/>
</dbReference>
<dbReference type="PANTHER" id="PTHR31973:SF189">
    <property type="entry name" value="TRANSPOSASE, MUDR, PLANT, MULE TRANSPOSASE DOMAIN PROTEIN-RELATED"/>
    <property type="match status" value="1"/>
</dbReference>
<sequence>MEGSYVDEFNHFKGHYNELKKSNPGSDLSLELSKEAFENVNRVFSQLYLCFHAAKTGWKDGCRSIIGFDGSFLKSNARGIMLTATGLDANDSLYPIVVGITQRENTVNWKWFFEWLKRSLKIEEGDNITIMSNMQKGLLVVVFEVLLMAEHTLYARHI</sequence>
<dbReference type="Pfam" id="PF10551">
    <property type="entry name" value="MULE"/>
    <property type="match status" value="1"/>
</dbReference>
<accession>A0AAE1TG23</accession>
<dbReference type="PANTHER" id="PTHR31973">
    <property type="entry name" value="POLYPROTEIN, PUTATIVE-RELATED"/>
    <property type="match status" value="1"/>
</dbReference>
<keyword evidence="3" id="KW-1185">Reference proteome</keyword>
<dbReference type="InterPro" id="IPR018289">
    <property type="entry name" value="MULE_transposase_dom"/>
</dbReference>
<dbReference type="AlphaFoldDB" id="A0AAE1TG23"/>